<name>A0AAD2K7S9_9AGAR</name>
<dbReference type="AlphaFoldDB" id="A0AAD2K7S9"/>
<proteinExistence type="predicted"/>
<feature type="transmembrane region" description="Helical" evidence="2">
    <location>
        <begin position="59"/>
        <end position="87"/>
    </location>
</feature>
<organism evidence="3 4">
    <name type="scientific">Mycena citricolor</name>
    <dbReference type="NCBI Taxonomy" id="2018698"/>
    <lineage>
        <taxon>Eukaryota</taxon>
        <taxon>Fungi</taxon>
        <taxon>Dikarya</taxon>
        <taxon>Basidiomycota</taxon>
        <taxon>Agaricomycotina</taxon>
        <taxon>Agaricomycetes</taxon>
        <taxon>Agaricomycetidae</taxon>
        <taxon>Agaricales</taxon>
        <taxon>Marasmiineae</taxon>
        <taxon>Mycenaceae</taxon>
        <taxon>Mycena</taxon>
    </lineage>
</organism>
<evidence type="ECO:0000313" key="4">
    <source>
        <dbReference type="Proteomes" id="UP001295794"/>
    </source>
</evidence>
<keyword evidence="2" id="KW-0472">Membrane</keyword>
<protein>
    <submittedName>
        <fullName evidence="3">Uncharacterized protein</fullName>
    </submittedName>
</protein>
<evidence type="ECO:0000256" key="2">
    <source>
        <dbReference type="SAM" id="Phobius"/>
    </source>
</evidence>
<dbReference type="Proteomes" id="UP001295794">
    <property type="component" value="Unassembled WGS sequence"/>
</dbReference>
<evidence type="ECO:0000313" key="3">
    <source>
        <dbReference type="EMBL" id="CAK5283902.1"/>
    </source>
</evidence>
<accession>A0AAD2K7S9</accession>
<sequence>MAYAHFFAFHHSLFSRSSTSSGTASLGICRLTTANSSCPQGTRLSAACWWAVKCTTNEVLYVFSIKCIIVGISCAALGGVCSIWFAMETRNRCTHKKASGTETREETHRKALTASNEATHPACTCLTSPLPSSALIVSTSPGHRAGKSCAITPLSVLASWSAILRDGAAARRGRRWLRRASRSDAAMVGASGRRGLAPDSGRA</sequence>
<gene>
    <name evidence="3" type="ORF">MYCIT1_LOCUS36820</name>
</gene>
<reference evidence="3" key="1">
    <citation type="submission" date="2023-11" db="EMBL/GenBank/DDBJ databases">
        <authorList>
            <person name="De Vega J J."/>
            <person name="De Vega J J."/>
        </authorList>
    </citation>
    <scope>NUCLEOTIDE SEQUENCE</scope>
</reference>
<keyword evidence="2" id="KW-0812">Transmembrane</keyword>
<dbReference type="EMBL" id="CAVNYO010000478">
    <property type="protein sequence ID" value="CAK5283902.1"/>
    <property type="molecule type" value="Genomic_DNA"/>
</dbReference>
<evidence type="ECO:0000256" key="1">
    <source>
        <dbReference type="SAM" id="MobiDB-lite"/>
    </source>
</evidence>
<feature type="region of interest" description="Disordered" evidence="1">
    <location>
        <begin position="180"/>
        <end position="203"/>
    </location>
</feature>
<keyword evidence="2" id="KW-1133">Transmembrane helix</keyword>
<comment type="caution">
    <text evidence="3">The sequence shown here is derived from an EMBL/GenBank/DDBJ whole genome shotgun (WGS) entry which is preliminary data.</text>
</comment>
<keyword evidence="4" id="KW-1185">Reference proteome</keyword>